<dbReference type="InterPro" id="IPR002125">
    <property type="entry name" value="CMP_dCMP_dom"/>
</dbReference>
<dbReference type="GO" id="GO:0052717">
    <property type="term" value="F:tRNA-specific adenosine-34 deaminase activity"/>
    <property type="evidence" value="ECO:0007669"/>
    <property type="project" value="UniProtKB-EC"/>
</dbReference>
<keyword evidence="6 8" id="KW-0862">Zinc</keyword>
<organism evidence="10 11">
    <name type="scientific">Thiorhodococcus fuscus</name>
    <dbReference type="NCBI Taxonomy" id="527200"/>
    <lineage>
        <taxon>Bacteria</taxon>
        <taxon>Pseudomonadati</taxon>
        <taxon>Pseudomonadota</taxon>
        <taxon>Gammaproteobacteria</taxon>
        <taxon>Chromatiales</taxon>
        <taxon>Chromatiaceae</taxon>
        <taxon>Thiorhodococcus</taxon>
    </lineage>
</organism>
<comment type="catalytic activity">
    <reaction evidence="7 8">
        <text>adenosine(34) in tRNA + H2O + H(+) = inosine(34) in tRNA + NH4(+)</text>
        <dbReference type="Rhea" id="RHEA:43168"/>
        <dbReference type="Rhea" id="RHEA-COMP:10373"/>
        <dbReference type="Rhea" id="RHEA-COMP:10374"/>
        <dbReference type="ChEBI" id="CHEBI:15377"/>
        <dbReference type="ChEBI" id="CHEBI:15378"/>
        <dbReference type="ChEBI" id="CHEBI:28938"/>
        <dbReference type="ChEBI" id="CHEBI:74411"/>
        <dbReference type="ChEBI" id="CHEBI:82852"/>
        <dbReference type="EC" id="3.5.4.33"/>
    </reaction>
</comment>
<dbReference type="RefSeq" id="WP_386028144.1">
    <property type="nucleotide sequence ID" value="NZ_JBHUHX010000047.1"/>
</dbReference>
<protein>
    <recommendedName>
        <fullName evidence="8">tRNA-specific adenosine deaminase</fullName>
        <ecNumber evidence="8">3.5.4.33</ecNumber>
    </recommendedName>
</protein>
<proteinExistence type="inferred from homology"/>
<dbReference type="PANTHER" id="PTHR11079">
    <property type="entry name" value="CYTOSINE DEAMINASE FAMILY MEMBER"/>
    <property type="match status" value="1"/>
</dbReference>
<comment type="cofactor">
    <cofactor evidence="8">
        <name>Zn(2+)</name>
        <dbReference type="ChEBI" id="CHEBI:29105"/>
    </cofactor>
    <text evidence="8">Binds 1 zinc ion per subunit.</text>
</comment>
<evidence type="ECO:0000313" key="10">
    <source>
        <dbReference type="EMBL" id="MFD2113288.1"/>
    </source>
</evidence>
<dbReference type="EMBL" id="JBHUHX010000047">
    <property type="protein sequence ID" value="MFD2113288.1"/>
    <property type="molecule type" value="Genomic_DNA"/>
</dbReference>
<sequence length="153" mass="16458">MADAEQDAHWMQYALGLAERAAEEGEVPVGAVLIRDGEPIGEGWNRPIGAHDATAHAEIQALRDAGRRVGNYRLPGTRLYVTLEPCVMCAGAIIHARVGEVVYGATDPKAGACGSVFDLLPSDGRFNHRTDCRGGVLGDICGDRLRAFFKARR</sequence>
<feature type="domain" description="CMP/dCMP-type deaminase" evidence="9">
    <location>
        <begin position="5"/>
        <end position="127"/>
    </location>
</feature>
<dbReference type="Gene3D" id="3.40.140.10">
    <property type="entry name" value="Cytidine Deaminase, domain 2"/>
    <property type="match status" value="1"/>
</dbReference>
<evidence type="ECO:0000256" key="5">
    <source>
        <dbReference type="ARBA" id="ARBA00022801"/>
    </source>
</evidence>
<name>A0ABW4YCC7_9GAMM</name>
<gene>
    <name evidence="8 10" type="primary">tadA</name>
    <name evidence="10" type="ORF">ACFSJC_15670</name>
</gene>
<evidence type="ECO:0000256" key="3">
    <source>
        <dbReference type="ARBA" id="ARBA00022694"/>
    </source>
</evidence>
<feature type="binding site" evidence="8">
    <location>
        <position position="89"/>
    </location>
    <ligand>
        <name>Zn(2+)</name>
        <dbReference type="ChEBI" id="CHEBI:29105"/>
        <note>catalytic</note>
    </ligand>
</feature>
<dbReference type="PROSITE" id="PS51747">
    <property type="entry name" value="CYT_DCMP_DEAMINASES_2"/>
    <property type="match status" value="1"/>
</dbReference>
<feature type="binding site" evidence="8">
    <location>
        <position position="56"/>
    </location>
    <ligand>
        <name>Zn(2+)</name>
        <dbReference type="ChEBI" id="CHEBI:29105"/>
        <note>catalytic</note>
    </ligand>
</feature>
<keyword evidence="4 8" id="KW-0479">Metal-binding</keyword>
<evidence type="ECO:0000256" key="7">
    <source>
        <dbReference type="ARBA" id="ARBA00048045"/>
    </source>
</evidence>
<evidence type="ECO:0000256" key="4">
    <source>
        <dbReference type="ARBA" id="ARBA00022723"/>
    </source>
</evidence>
<dbReference type="PANTHER" id="PTHR11079:SF202">
    <property type="entry name" value="TRNA-SPECIFIC ADENOSINE DEAMINASE"/>
    <property type="match status" value="1"/>
</dbReference>
<keyword evidence="3 8" id="KW-0819">tRNA processing</keyword>
<comment type="similarity">
    <text evidence="1">Belongs to the cytidine and deoxycytidylate deaminase family. ADAT2 subfamily.</text>
</comment>
<evidence type="ECO:0000313" key="11">
    <source>
        <dbReference type="Proteomes" id="UP001597337"/>
    </source>
</evidence>
<dbReference type="InterPro" id="IPR028883">
    <property type="entry name" value="tRNA_aden_deaminase"/>
</dbReference>
<dbReference type="Pfam" id="PF00383">
    <property type="entry name" value="dCMP_cyt_deam_1"/>
    <property type="match status" value="1"/>
</dbReference>
<feature type="binding site" evidence="8">
    <location>
        <position position="86"/>
    </location>
    <ligand>
        <name>Zn(2+)</name>
        <dbReference type="ChEBI" id="CHEBI:29105"/>
        <note>catalytic</note>
    </ligand>
</feature>
<dbReference type="PROSITE" id="PS00903">
    <property type="entry name" value="CYT_DCMP_DEAMINASES_1"/>
    <property type="match status" value="1"/>
</dbReference>
<comment type="caution">
    <text evidence="10">The sequence shown here is derived from an EMBL/GenBank/DDBJ whole genome shotgun (WGS) entry which is preliminary data.</text>
</comment>
<dbReference type="HAMAP" id="MF_00972">
    <property type="entry name" value="tRNA_aden_deaminase"/>
    <property type="match status" value="1"/>
</dbReference>
<dbReference type="InterPro" id="IPR016192">
    <property type="entry name" value="APOBEC/CMP_deaminase_Zn-bd"/>
</dbReference>
<evidence type="ECO:0000256" key="8">
    <source>
        <dbReference type="HAMAP-Rule" id="MF_00972"/>
    </source>
</evidence>
<keyword evidence="11" id="KW-1185">Reference proteome</keyword>
<accession>A0ABW4YCC7</accession>
<dbReference type="NCBIfam" id="NF008113">
    <property type="entry name" value="PRK10860.1"/>
    <property type="match status" value="1"/>
</dbReference>
<feature type="active site" description="Proton donor" evidence="8">
    <location>
        <position position="58"/>
    </location>
</feature>
<comment type="subunit">
    <text evidence="2 8">Homodimer.</text>
</comment>
<evidence type="ECO:0000259" key="9">
    <source>
        <dbReference type="PROSITE" id="PS51747"/>
    </source>
</evidence>
<dbReference type="Proteomes" id="UP001597337">
    <property type="component" value="Unassembled WGS sequence"/>
</dbReference>
<evidence type="ECO:0000256" key="1">
    <source>
        <dbReference type="ARBA" id="ARBA00010669"/>
    </source>
</evidence>
<reference evidence="11" key="1">
    <citation type="journal article" date="2019" name="Int. J. Syst. Evol. Microbiol.">
        <title>The Global Catalogue of Microorganisms (GCM) 10K type strain sequencing project: providing services to taxonomists for standard genome sequencing and annotation.</title>
        <authorList>
            <consortium name="The Broad Institute Genomics Platform"/>
            <consortium name="The Broad Institute Genome Sequencing Center for Infectious Disease"/>
            <person name="Wu L."/>
            <person name="Ma J."/>
        </authorList>
    </citation>
    <scope>NUCLEOTIDE SEQUENCE [LARGE SCALE GENOMIC DNA]</scope>
    <source>
        <strain evidence="11">KACC 12597</strain>
    </source>
</reference>
<dbReference type="CDD" id="cd01285">
    <property type="entry name" value="nucleoside_deaminase"/>
    <property type="match status" value="1"/>
</dbReference>
<dbReference type="SUPFAM" id="SSF53927">
    <property type="entry name" value="Cytidine deaminase-like"/>
    <property type="match status" value="1"/>
</dbReference>
<dbReference type="InterPro" id="IPR016193">
    <property type="entry name" value="Cytidine_deaminase-like"/>
</dbReference>
<evidence type="ECO:0000256" key="6">
    <source>
        <dbReference type="ARBA" id="ARBA00022833"/>
    </source>
</evidence>
<dbReference type="EC" id="3.5.4.33" evidence="8"/>
<keyword evidence="5 8" id="KW-0378">Hydrolase</keyword>
<evidence type="ECO:0000256" key="2">
    <source>
        <dbReference type="ARBA" id="ARBA00011738"/>
    </source>
</evidence>
<comment type="function">
    <text evidence="8">Catalyzes the deamination of adenosine to inosine at the wobble position 34 of tRNA(Arg2).</text>
</comment>